<name>A0A8R7Q4E8_TRIUA</name>
<organism evidence="1 2">
    <name type="scientific">Triticum urartu</name>
    <name type="common">Red wild einkorn</name>
    <name type="synonym">Crithodium urartu</name>
    <dbReference type="NCBI Taxonomy" id="4572"/>
    <lineage>
        <taxon>Eukaryota</taxon>
        <taxon>Viridiplantae</taxon>
        <taxon>Streptophyta</taxon>
        <taxon>Embryophyta</taxon>
        <taxon>Tracheophyta</taxon>
        <taxon>Spermatophyta</taxon>
        <taxon>Magnoliopsida</taxon>
        <taxon>Liliopsida</taxon>
        <taxon>Poales</taxon>
        <taxon>Poaceae</taxon>
        <taxon>BOP clade</taxon>
        <taxon>Pooideae</taxon>
        <taxon>Triticodae</taxon>
        <taxon>Triticeae</taxon>
        <taxon>Triticinae</taxon>
        <taxon>Triticum</taxon>
    </lineage>
</organism>
<keyword evidence="2" id="KW-1185">Reference proteome</keyword>
<dbReference type="Gramene" id="TuG1812G0400002463.01.T01">
    <property type="protein sequence ID" value="TuG1812G0400002463.01.T01.cds299810"/>
    <property type="gene ID" value="TuG1812G0400002463.01"/>
</dbReference>
<dbReference type="Proteomes" id="UP000015106">
    <property type="component" value="Chromosome 4"/>
</dbReference>
<dbReference type="EnsemblPlants" id="TuG1812G0400002463.01.T01">
    <property type="protein sequence ID" value="TuG1812G0400002463.01.T01.cds299810"/>
    <property type="gene ID" value="TuG1812G0400002463.01"/>
</dbReference>
<sequence>MPADCPRNCGVYYNRPPPSPPPDEEWNPGMFMVQLPLPLPLLSLALPPQTPSPWRRASITNCLCKVISCPLLSACFIDPSSLLAVLALDCPNVNIAGDGAGAAALLPAARLACSPSWYMGGAGGSSKNGNCCCCCCTRHCSSDAPKVAPPPLARGN</sequence>
<reference evidence="1" key="3">
    <citation type="submission" date="2022-06" db="UniProtKB">
        <authorList>
            <consortium name="EnsemblPlants"/>
        </authorList>
    </citation>
    <scope>IDENTIFICATION</scope>
</reference>
<proteinExistence type="predicted"/>
<protein>
    <submittedName>
        <fullName evidence="1">Uncharacterized protein</fullName>
    </submittedName>
</protein>
<evidence type="ECO:0000313" key="1">
    <source>
        <dbReference type="EnsemblPlants" id="TuG1812G0400002463.01.T01.cds299810"/>
    </source>
</evidence>
<evidence type="ECO:0000313" key="2">
    <source>
        <dbReference type="Proteomes" id="UP000015106"/>
    </source>
</evidence>
<reference evidence="1" key="2">
    <citation type="submission" date="2018-03" db="EMBL/GenBank/DDBJ databases">
        <title>The Triticum urartu genome reveals the dynamic nature of wheat genome evolution.</title>
        <authorList>
            <person name="Ling H."/>
            <person name="Ma B."/>
            <person name="Shi X."/>
            <person name="Liu H."/>
            <person name="Dong L."/>
            <person name="Sun H."/>
            <person name="Cao Y."/>
            <person name="Gao Q."/>
            <person name="Zheng S."/>
            <person name="Li Y."/>
            <person name="Yu Y."/>
            <person name="Du H."/>
            <person name="Qi M."/>
            <person name="Li Y."/>
            <person name="Yu H."/>
            <person name="Cui Y."/>
            <person name="Wang N."/>
            <person name="Chen C."/>
            <person name="Wu H."/>
            <person name="Zhao Y."/>
            <person name="Zhang J."/>
            <person name="Li Y."/>
            <person name="Zhou W."/>
            <person name="Zhang B."/>
            <person name="Hu W."/>
            <person name="Eijk M."/>
            <person name="Tang J."/>
            <person name="Witsenboer H."/>
            <person name="Zhao S."/>
            <person name="Li Z."/>
            <person name="Zhang A."/>
            <person name="Wang D."/>
            <person name="Liang C."/>
        </authorList>
    </citation>
    <scope>NUCLEOTIDE SEQUENCE [LARGE SCALE GENOMIC DNA]</scope>
    <source>
        <strain evidence="1">cv. G1812</strain>
    </source>
</reference>
<reference evidence="2" key="1">
    <citation type="journal article" date="2013" name="Nature">
        <title>Draft genome of the wheat A-genome progenitor Triticum urartu.</title>
        <authorList>
            <person name="Ling H.Q."/>
            <person name="Zhao S."/>
            <person name="Liu D."/>
            <person name="Wang J."/>
            <person name="Sun H."/>
            <person name="Zhang C."/>
            <person name="Fan H."/>
            <person name="Li D."/>
            <person name="Dong L."/>
            <person name="Tao Y."/>
            <person name="Gao C."/>
            <person name="Wu H."/>
            <person name="Li Y."/>
            <person name="Cui Y."/>
            <person name="Guo X."/>
            <person name="Zheng S."/>
            <person name="Wang B."/>
            <person name="Yu K."/>
            <person name="Liang Q."/>
            <person name="Yang W."/>
            <person name="Lou X."/>
            <person name="Chen J."/>
            <person name="Feng M."/>
            <person name="Jian J."/>
            <person name="Zhang X."/>
            <person name="Luo G."/>
            <person name="Jiang Y."/>
            <person name="Liu J."/>
            <person name="Wang Z."/>
            <person name="Sha Y."/>
            <person name="Zhang B."/>
            <person name="Wu H."/>
            <person name="Tang D."/>
            <person name="Shen Q."/>
            <person name="Xue P."/>
            <person name="Zou S."/>
            <person name="Wang X."/>
            <person name="Liu X."/>
            <person name="Wang F."/>
            <person name="Yang Y."/>
            <person name="An X."/>
            <person name="Dong Z."/>
            <person name="Zhang K."/>
            <person name="Zhang X."/>
            <person name="Luo M.C."/>
            <person name="Dvorak J."/>
            <person name="Tong Y."/>
            <person name="Wang J."/>
            <person name="Yang H."/>
            <person name="Li Z."/>
            <person name="Wang D."/>
            <person name="Zhang A."/>
            <person name="Wang J."/>
        </authorList>
    </citation>
    <scope>NUCLEOTIDE SEQUENCE</scope>
    <source>
        <strain evidence="2">cv. G1812</strain>
    </source>
</reference>
<accession>A0A8R7Q4E8</accession>
<dbReference type="AlphaFoldDB" id="A0A8R7Q4E8"/>